<proteinExistence type="predicted"/>
<evidence type="ECO:0000313" key="2">
    <source>
        <dbReference type="Proteomes" id="UP000009169"/>
    </source>
</evidence>
<protein>
    <submittedName>
        <fullName evidence="1">Uncharacterized protein</fullName>
    </submittedName>
</protein>
<dbReference type="HOGENOM" id="CLU_1929094_0_0_1"/>
<dbReference type="EMBL" id="DS995793">
    <property type="protein sequence ID" value="EGE09054.1"/>
    <property type="molecule type" value="Genomic_DNA"/>
</dbReference>
<name>F2Q4I6_TRIEC</name>
<accession>F2Q4I6</accession>
<dbReference type="AlphaFoldDB" id="F2Q4I6"/>
<dbReference type="VEuPathDB" id="FungiDB:TEQG_08082"/>
<gene>
    <name evidence="1" type="ORF">TEQG_08082</name>
</gene>
<keyword evidence="2" id="KW-1185">Reference proteome</keyword>
<sequence>MAHRMLEDCRANYYYRNTYTRYYKTGQQRRRYWRGRLVITDLDTVTRIESYQGVIYGTATGGRPMVLAVAVIRGERVRVVFPTIGTYMSCRAEDNVSPEEWQHLARYLAAEASGFALSCSSSASNSTLIPP</sequence>
<organism evidence="1 2">
    <name type="scientific">Trichophyton equinum (strain ATCC MYA-4606 / CBS 127.97)</name>
    <name type="common">Horse ringworm fungus</name>
    <dbReference type="NCBI Taxonomy" id="559882"/>
    <lineage>
        <taxon>Eukaryota</taxon>
        <taxon>Fungi</taxon>
        <taxon>Dikarya</taxon>
        <taxon>Ascomycota</taxon>
        <taxon>Pezizomycotina</taxon>
        <taxon>Eurotiomycetes</taxon>
        <taxon>Eurotiomycetidae</taxon>
        <taxon>Onygenales</taxon>
        <taxon>Arthrodermataceae</taxon>
        <taxon>Trichophyton</taxon>
    </lineage>
</organism>
<dbReference type="Proteomes" id="UP000009169">
    <property type="component" value="Unassembled WGS sequence"/>
</dbReference>
<reference evidence="2" key="1">
    <citation type="journal article" date="2012" name="MBio">
        <title>Comparative genome analysis of Trichophyton rubrum and related dermatophytes reveals candidate genes involved in infection.</title>
        <authorList>
            <person name="Martinez D.A."/>
            <person name="Oliver B.G."/>
            <person name="Graeser Y."/>
            <person name="Goldberg J.M."/>
            <person name="Li W."/>
            <person name="Martinez-Rossi N.M."/>
            <person name="Monod M."/>
            <person name="Shelest E."/>
            <person name="Barton R.C."/>
            <person name="Birch E."/>
            <person name="Brakhage A.A."/>
            <person name="Chen Z."/>
            <person name="Gurr S.J."/>
            <person name="Heiman D."/>
            <person name="Heitman J."/>
            <person name="Kosti I."/>
            <person name="Rossi A."/>
            <person name="Saif S."/>
            <person name="Samalova M."/>
            <person name="Saunders C.W."/>
            <person name="Shea T."/>
            <person name="Summerbell R.C."/>
            <person name="Xu J."/>
            <person name="Young S."/>
            <person name="Zeng Q."/>
            <person name="Birren B.W."/>
            <person name="Cuomo C.A."/>
            <person name="White T.C."/>
        </authorList>
    </citation>
    <scope>NUCLEOTIDE SEQUENCE [LARGE SCALE GENOMIC DNA]</scope>
    <source>
        <strain evidence="2">ATCC MYA-4606 / CBS 127.97</strain>
    </source>
</reference>
<evidence type="ECO:0000313" key="1">
    <source>
        <dbReference type="EMBL" id="EGE09054.1"/>
    </source>
</evidence>